<gene>
    <name evidence="1" type="ORF">PYW07_010346</name>
</gene>
<comment type="caution">
    <text evidence="1">The sequence shown here is derived from an EMBL/GenBank/DDBJ whole genome shotgun (WGS) entry which is preliminary data.</text>
</comment>
<dbReference type="AlphaFoldDB" id="A0AAD7Y9N7"/>
<dbReference type="EMBL" id="JARGEI010000026">
    <property type="protein sequence ID" value="KAJ8708221.1"/>
    <property type="molecule type" value="Genomic_DNA"/>
</dbReference>
<dbReference type="Proteomes" id="UP001231518">
    <property type="component" value="Chromosome 25"/>
</dbReference>
<keyword evidence="2" id="KW-1185">Reference proteome</keyword>
<reference evidence="1" key="1">
    <citation type="submission" date="2023-03" db="EMBL/GenBank/DDBJ databases">
        <title>Chromosome-level genomes of two armyworms, Mythimna separata and Mythimna loreyi, provide insights into the biosynthesis and reception of sex pheromones.</title>
        <authorList>
            <person name="Zhao H."/>
        </authorList>
    </citation>
    <scope>NUCLEOTIDE SEQUENCE</scope>
    <source>
        <strain evidence="1">BeijingLab</strain>
        <tissue evidence="1">Pupa</tissue>
    </source>
</reference>
<name>A0AAD7Y9N7_MYTSE</name>
<proteinExistence type="predicted"/>
<evidence type="ECO:0000313" key="2">
    <source>
        <dbReference type="Proteomes" id="UP001231518"/>
    </source>
</evidence>
<organism evidence="1 2">
    <name type="scientific">Mythimna separata</name>
    <name type="common">Oriental armyworm</name>
    <name type="synonym">Pseudaletia separata</name>
    <dbReference type="NCBI Taxonomy" id="271217"/>
    <lineage>
        <taxon>Eukaryota</taxon>
        <taxon>Metazoa</taxon>
        <taxon>Ecdysozoa</taxon>
        <taxon>Arthropoda</taxon>
        <taxon>Hexapoda</taxon>
        <taxon>Insecta</taxon>
        <taxon>Pterygota</taxon>
        <taxon>Neoptera</taxon>
        <taxon>Endopterygota</taxon>
        <taxon>Lepidoptera</taxon>
        <taxon>Glossata</taxon>
        <taxon>Ditrysia</taxon>
        <taxon>Noctuoidea</taxon>
        <taxon>Noctuidae</taxon>
        <taxon>Noctuinae</taxon>
        <taxon>Hadenini</taxon>
        <taxon>Mythimna</taxon>
    </lineage>
</organism>
<accession>A0AAD7Y9N7</accession>
<protein>
    <submittedName>
        <fullName evidence="1">Uncharacterized protein</fullName>
    </submittedName>
</protein>
<evidence type="ECO:0000313" key="1">
    <source>
        <dbReference type="EMBL" id="KAJ8708221.1"/>
    </source>
</evidence>
<sequence>MRPPYVACAVSVKADGVCVWGAGSALVSRDVWGRWQLMRPPYVACAVSVKADGVCVWGAGSALVSRDVWGRWQLVSTCRGLVTSDGVT</sequence>